<dbReference type="AlphaFoldDB" id="A0A7J7NYB0"/>
<reference evidence="1 2" key="1">
    <citation type="journal article" date="2020" name="IScience">
        <title>Genome Sequencing of the Endangered Kingdonia uniflora (Circaeasteraceae, Ranunculales) Reveals Potential Mechanisms of Evolutionary Specialization.</title>
        <authorList>
            <person name="Sun Y."/>
            <person name="Deng T."/>
            <person name="Zhang A."/>
            <person name="Moore M.J."/>
            <person name="Landis J.B."/>
            <person name="Lin N."/>
            <person name="Zhang H."/>
            <person name="Zhang X."/>
            <person name="Huang J."/>
            <person name="Zhang X."/>
            <person name="Sun H."/>
            <person name="Wang H."/>
        </authorList>
    </citation>
    <scope>NUCLEOTIDE SEQUENCE [LARGE SCALE GENOMIC DNA]</scope>
    <source>
        <strain evidence="1">TB1705</strain>
        <tissue evidence="1">Leaf</tissue>
    </source>
</reference>
<gene>
    <name evidence="1" type="ORF">GIB67_024823</name>
</gene>
<evidence type="ECO:0000313" key="2">
    <source>
        <dbReference type="Proteomes" id="UP000541444"/>
    </source>
</evidence>
<dbReference type="Proteomes" id="UP000541444">
    <property type="component" value="Unassembled WGS sequence"/>
</dbReference>
<protein>
    <submittedName>
        <fullName evidence="1">Uncharacterized protein</fullName>
    </submittedName>
</protein>
<organism evidence="1 2">
    <name type="scientific">Kingdonia uniflora</name>
    <dbReference type="NCBI Taxonomy" id="39325"/>
    <lineage>
        <taxon>Eukaryota</taxon>
        <taxon>Viridiplantae</taxon>
        <taxon>Streptophyta</taxon>
        <taxon>Embryophyta</taxon>
        <taxon>Tracheophyta</taxon>
        <taxon>Spermatophyta</taxon>
        <taxon>Magnoliopsida</taxon>
        <taxon>Ranunculales</taxon>
        <taxon>Circaeasteraceae</taxon>
        <taxon>Kingdonia</taxon>
    </lineage>
</organism>
<evidence type="ECO:0000313" key="1">
    <source>
        <dbReference type="EMBL" id="KAF6172201.1"/>
    </source>
</evidence>
<dbReference type="OrthoDB" id="1060521at2759"/>
<dbReference type="EMBL" id="JACGCM010000440">
    <property type="protein sequence ID" value="KAF6172201.1"/>
    <property type="molecule type" value="Genomic_DNA"/>
</dbReference>
<accession>A0A7J7NYB0</accession>
<sequence>MVVGQSPRIRQTRHAIKFSIESSSLLYGGLIKEMTQDTNMENGRPGSSLKKTKYFMGPLEDYSNLKKVDNASDIGDAMSDRVYTIDSIHNGLKDHISICNDYVITPRDIVYVGDTNVKKLQMRLQVLEADRESMKQVII</sequence>
<name>A0A7J7NYB0_9MAGN</name>
<comment type="caution">
    <text evidence="1">The sequence shown here is derived from an EMBL/GenBank/DDBJ whole genome shotgun (WGS) entry which is preliminary data.</text>
</comment>
<keyword evidence="2" id="KW-1185">Reference proteome</keyword>
<proteinExistence type="predicted"/>